<dbReference type="AlphaFoldDB" id="A0A150Q4Z3"/>
<dbReference type="InterPro" id="IPR001466">
    <property type="entry name" value="Beta-lactam-related"/>
</dbReference>
<evidence type="ECO:0000259" key="1">
    <source>
        <dbReference type="Pfam" id="PF00144"/>
    </source>
</evidence>
<evidence type="ECO:0000313" key="2">
    <source>
        <dbReference type="EMBL" id="KYF62883.1"/>
    </source>
</evidence>
<feature type="domain" description="Beta-lactamase-related" evidence="1">
    <location>
        <begin position="23"/>
        <end position="343"/>
    </location>
</feature>
<name>A0A150Q4Z3_SORCE</name>
<evidence type="ECO:0000313" key="3">
    <source>
        <dbReference type="Proteomes" id="UP000075604"/>
    </source>
</evidence>
<sequence length="351" mass="36615">MTSAESGAAPSADCVALGAKLQAALDGAAAAQKAPGAAAAVQSGDCVWRGATGVSDLVANTPTKPGDLFRIGSITKTFVATLILMLRAEGRLSLDDAVSKYVQGIPAGDQMTLRQILGHTSGLFDYIYSPAFGQIIEADPTRAFTPAELIALATAQAPYFAPGAGFRYSNTNYIVAGLVAEAVSGGTLAGLLRTRILDPVGLAHTYLDGAEPPIQGLIRGYRDYGAGLVDITYQLSPTEAWAAGALVSNVDDLNRFFALLISHELLSSDDLRDMTTWSPTMWPHEPGYGLGLIERDSALGSLNGHCGIIWGFQAASYGVPGSGDAITALINRSDGDAARLVDDLAKVVKER</sequence>
<protein>
    <recommendedName>
        <fullName evidence="1">Beta-lactamase-related domain-containing protein</fullName>
    </recommendedName>
</protein>
<proteinExistence type="predicted"/>
<dbReference type="SUPFAM" id="SSF56601">
    <property type="entry name" value="beta-lactamase/transpeptidase-like"/>
    <property type="match status" value="1"/>
</dbReference>
<dbReference type="EMBL" id="JELX01000669">
    <property type="protein sequence ID" value="KYF62883.1"/>
    <property type="molecule type" value="Genomic_DNA"/>
</dbReference>
<comment type="caution">
    <text evidence="2">The sequence shown here is derived from an EMBL/GenBank/DDBJ whole genome shotgun (WGS) entry which is preliminary data.</text>
</comment>
<dbReference type="InterPro" id="IPR050491">
    <property type="entry name" value="AmpC-like"/>
</dbReference>
<reference evidence="2 3" key="1">
    <citation type="submission" date="2014-02" db="EMBL/GenBank/DDBJ databases">
        <title>The small core and large imbalanced accessory genome model reveals a collaborative survival strategy of Sorangium cellulosum strains in nature.</title>
        <authorList>
            <person name="Han K."/>
            <person name="Peng R."/>
            <person name="Blom J."/>
            <person name="Li Y.-Z."/>
        </authorList>
    </citation>
    <scope>NUCLEOTIDE SEQUENCE [LARGE SCALE GENOMIC DNA]</scope>
    <source>
        <strain evidence="2 3">So0157-18</strain>
    </source>
</reference>
<dbReference type="Proteomes" id="UP000075604">
    <property type="component" value="Unassembled WGS sequence"/>
</dbReference>
<dbReference type="InterPro" id="IPR012338">
    <property type="entry name" value="Beta-lactam/transpept-like"/>
</dbReference>
<accession>A0A150Q4Z3</accession>
<dbReference type="Gene3D" id="3.40.710.10">
    <property type="entry name" value="DD-peptidase/beta-lactamase superfamily"/>
    <property type="match status" value="1"/>
</dbReference>
<dbReference type="PANTHER" id="PTHR46825:SF7">
    <property type="entry name" value="D-ALANYL-D-ALANINE CARBOXYPEPTIDASE"/>
    <property type="match status" value="1"/>
</dbReference>
<gene>
    <name evidence="2" type="ORF">BE04_36095</name>
</gene>
<dbReference type="Pfam" id="PF00144">
    <property type="entry name" value="Beta-lactamase"/>
    <property type="match status" value="1"/>
</dbReference>
<dbReference type="PANTHER" id="PTHR46825">
    <property type="entry name" value="D-ALANYL-D-ALANINE-CARBOXYPEPTIDASE/ENDOPEPTIDASE AMPH"/>
    <property type="match status" value="1"/>
</dbReference>
<organism evidence="2 3">
    <name type="scientific">Sorangium cellulosum</name>
    <name type="common">Polyangium cellulosum</name>
    <dbReference type="NCBI Taxonomy" id="56"/>
    <lineage>
        <taxon>Bacteria</taxon>
        <taxon>Pseudomonadati</taxon>
        <taxon>Myxococcota</taxon>
        <taxon>Polyangia</taxon>
        <taxon>Polyangiales</taxon>
        <taxon>Polyangiaceae</taxon>
        <taxon>Sorangium</taxon>
    </lineage>
</organism>